<evidence type="ECO:0000259" key="1">
    <source>
        <dbReference type="PROSITE" id="PS50188"/>
    </source>
</evidence>
<dbReference type="Gene3D" id="2.60.120.920">
    <property type="match status" value="1"/>
</dbReference>
<proteinExistence type="predicted"/>
<dbReference type="InterPro" id="IPR003877">
    <property type="entry name" value="SPRY_dom"/>
</dbReference>
<dbReference type="Proteomes" id="UP000789342">
    <property type="component" value="Unassembled WGS sequence"/>
</dbReference>
<dbReference type="InterPro" id="IPR001870">
    <property type="entry name" value="B30.2/SPRY"/>
</dbReference>
<dbReference type="PANTHER" id="PTHR12864">
    <property type="entry name" value="RAN BINDING PROTEIN 9-RELATED"/>
    <property type="match status" value="1"/>
</dbReference>
<dbReference type="SMART" id="SM00449">
    <property type="entry name" value="SPRY"/>
    <property type="match status" value="1"/>
</dbReference>
<dbReference type="PROSITE" id="PS50188">
    <property type="entry name" value="B302_SPRY"/>
    <property type="match status" value="1"/>
</dbReference>
<dbReference type="SUPFAM" id="SSF49899">
    <property type="entry name" value="Concanavalin A-like lectins/glucanases"/>
    <property type="match status" value="1"/>
</dbReference>
<dbReference type="Pfam" id="PF00622">
    <property type="entry name" value="SPRY"/>
    <property type="match status" value="1"/>
</dbReference>
<protein>
    <submittedName>
        <fullName evidence="2">14930_t:CDS:1</fullName>
    </submittedName>
</protein>
<feature type="domain" description="B30.2/SPRY" evidence="1">
    <location>
        <begin position="1"/>
        <end position="125"/>
    </location>
</feature>
<gene>
    <name evidence="2" type="ORF">AMORRO_LOCUS11032</name>
</gene>
<keyword evidence="3" id="KW-1185">Reference proteome</keyword>
<sequence>ILADIIDQGEHGYYFTIDRYIGIGFGESYVSVNGLPGWDYKSFGYHGDDGKRFNSSGSGDPYGPLFTTGDTIGVGLNFFEGTSFYTKNGVHLGTAFRNVEGNLYPMIGMRSRGEIIEANFGQRSFKFDIDSYAQFIFKEVRKNEVLRKWMDRIFGDNDDGVFTSEDEAEE</sequence>
<comment type="caution">
    <text evidence="2">The sequence shown here is derived from an EMBL/GenBank/DDBJ whole genome shotgun (WGS) entry which is preliminary data.</text>
</comment>
<evidence type="ECO:0000313" key="2">
    <source>
        <dbReference type="EMBL" id="CAG8675979.1"/>
    </source>
</evidence>
<feature type="non-terminal residue" evidence="2">
    <location>
        <position position="170"/>
    </location>
</feature>
<dbReference type="InterPro" id="IPR043136">
    <property type="entry name" value="B30.2/SPRY_sf"/>
</dbReference>
<dbReference type="OrthoDB" id="25503at2759"/>
<evidence type="ECO:0000313" key="3">
    <source>
        <dbReference type="Proteomes" id="UP000789342"/>
    </source>
</evidence>
<accession>A0A9N9HF98</accession>
<dbReference type="InterPro" id="IPR013320">
    <property type="entry name" value="ConA-like_dom_sf"/>
</dbReference>
<reference evidence="2" key="1">
    <citation type="submission" date="2021-06" db="EMBL/GenBank/DDBJ databases">
        <authorList>
            <person name="Kallberg Y."/>
            <person name="Tangrot J."/>
            <person name="Rosling A."/>
        </authorList>
    </citation>
    <scope>NUCLEOTIDE SEQUENCE</scope>
    <source>
        <strain evidence="2">CL551</strain>
    </source>
</reference>
<organism evidence="2 3">
    <name type="scientific">Acaulospora morrowiae</name>
    <dbReference type="NCBI Taxonomy" id="94023"/>
    <lineage>
        <taxon>Eukaryota</taxon>
        <taxon>Fungi</taxon>
        <taxon>Fungi incertae sedis</taxon>
        <taxon>Mucoromycota</taxon>
        <taxon>Glomeromycotina</taxon>
        <taxon>Glomeromycetes</taxon>
        <taxon>Diversisporales</taxon>
        <taxon>Acaulosporaceae</taxon>
        <taxon>Acaulospora</taxon>
    </lineage>
</organism>
<dbReference type="EMBL" id="CAJVPV010013213">
    <property type="protein sequence ID" value="CAG8675979.1"/>
    <property type="molecule type" value="Genomic_DNA"/>
</dbReference>
<name>A0A9N9HF98_9GLOM</name>
<dbReference type="InterPro" id="IPR050618">
    <property type="entry name" value="Ubq-SigPath_Reg"/>
</dbReference>
<dbReference type="AlphaFoldDB" id="A0A9N9HF98"/>